<dbReference type="InterPro" id="IPR027417">
    <property type="entry name" value="P-loop_NTPase"/>
</dbReference>
<evidence type="ECO:0000256" key="1">
    <source>
        <dbReference type="SAM" id="MobiDB-lite"/>
    </source>
</evidence>
<reference evidence="2" key="2">
    <citation type="submission" date="2021-08" db="EMBL/GenBank/DDBJ databases">
        <authorList>
            <person name="Gostincar C."/>
            <person name="Sun X."/>
            <person name="Song Z."/>
            <person name="Gunde-Cimerman N."/>
        </authorList>
    </citation>
    <scope>NUCLEOTIDE SEQUENCE</scope>
    <source>
        <strain evidence="2">EXF-9911</strain>
    </source>
</reference>
<accession>A0A9P8EE13</accession>
<protein>
    <submittedName>
        <fullName evidence="2">Uncharacterized protein</fullName>
    </submittedName>
</protein>
<name>A0A9P8EE13_AURME</name>
<evidence type="ECO:0000313" key="3">
    <source>
        <dbReference type="Proteomes" id="UP000779574"/>
    </source>
</evidence>
<gene>
    <name evidence="2" type="ORF">KCU76_g9576</name>
</gene>
<dbReference type="AlphaFoldDB" id="A0A9P8EE13"/>
<proteinExistence type="predicted"/>
<feature type="region of interest" description="Disordered" evidence="1">
    <location>
        <begin position="65"/>
        <end position="86"/>
    </location>
</feature>
<sequence length="850" mass="95935">MSEPFSDKEKSNMYTALHSSRLTMPFIEEDEDVTSKIKAEDDGRHSPLFEPQGVLKRNIEDTAPSSQVKKPKVFTQSGPRAYGGGPVRQYIPGKPYNYSRHETVPQLEVNSQHHLKSIENFLYNINEVVLPALLPYRDEDKSISDTVEWFEKHSSIPAIPPVRFAISGAAGSGKTSTLNNILGKPGLATADYDETEGEDEYIRESAESSRQIVDDLFSHQEGLKNLDYVEDFLESKNLLPQDEEKAHDSAVDALYDEIKARATAEGVDWDNRSLELTAENIGELHAKTAKFSERGGFAPLVSSIRTKFYSPVLSMGIEIADLPGYTDTNFHLRKTSMAYSINCPKAIFVTRIDRCLTDPEVGRSLREIIRLKGAENVCLVISRKEEVESGHSRWSKDEIAHSKTLEGRLKIAKSQLHDHDENIAAQATVDMRNIEQQILEHRMNTRDRVATDHFSQKKFQNKHDNGKIRVILVANRCHEQYLLGTDKAILALEKTGFLELREYMCETPSRDLVRASARHSTNCLTRMRRISIWADGSKLPPRDAAMALFQQHARWGVDGYEKKLSKVTKQYEAAFNMRVSIDAVHGIIDGWTTKYAARTQGVFIRQGGRHSPSGKGSKTKKPQPVSWVEDLLSVVEDDVIALLDSTFRVIDDIDGSVCESVFDIVEKIRHGLEMLDTIGGANLEGVFEIFEQERKLCARDIKESIDELKTKMRQSTADEPPDEDSPIFVKVTAKIFTTTFERFPPKTKNIIKERAKHIREQIINPKGPYSKMAHEISTILANDAKEWAKKASERIDKMHTDLRDVLFKSFEGKKMSDARREQIAPSIKAAMEKARAVLQADLDGYAADVL</sequence>
<comment type="caution">
    <text evidence="2">The sequence shown here is derived from an EMBL/GenBank/DDBJ whole genome shotgun (WGS) entry which is preliminary data.</text>
</comment>
<feature type="compositionally biased region" description="Polar residues" evidence="1">
    <location>
        <begin position="65"/>
        <end position="78"/>
    </location>
</feature>
<dbReference type="EMBL" id="JAHFXF010000401">
    <property type="protein sequence ID" value="KAG9688486.1"/>
    <property type="molecule type" value="Genomic_DNA"/>
</dbReference>
<feature type="non-terminal residue" evidence="2">
    <location>
        <position position="1"/>
    </location>
</feature>
<dbReference type="SUPFAM" id="SSF52540">
    <property type="entry name" value="P-loop containing nucleoside triphosphate hydrolases"/>
    <property type="match status" value="1"/>
</dbReference>
<dbReference type="OrthoDB" id="3598281at2759"/>
<dbReference type="Proteomes" id="UP000779574">
    <property type="component" value="Unassembled WGS sequence"/>
</dbReference>
<organism evidence="2 3">
    <name type="scientific">Aureobasidium melanogenum</name>
    <name type="common">Aureobasidium pullulans var. melanogenum</name>
    <dbReference type="NCBI Taxonomy" id="46634"/>
    <lineage>
        <taxon>Eukaryota</taxon>
        <taxon>Fungi</taxon>
        <taxon>Dikarya</taxon>
        <taxon>Ascomycota</taxon>
        <taxon>Pezizomycotina</taxon>
        <taxon>Dothideomycetes</taxon>
        <taxon>Dothideomycetidae</taxon>
        <taxon>Dothideales</taxon>
        <taxon>Saccotheciaceae</taxon>
        <taxon>Aureobasidium</taxon>
    </lineage>
</organism>
<reference evidence="2" key="1">
    <citation type="journal article" date="2021" name="J Fungi (Basel)">
        <title>Virulence traits and population genomics of the black yeast Aureobasidium melanogenum.</title>
        <authorList>
            <person name="Cernosa A."/>
            <person name="Sun X."/>
            <person name="Gostincar C."/>
            <person name="Fang C."/>
            <person name="Gunde-Cimerman N."/>
            <person name="Song Z."/>
        </authorList>
    </citation>
    <scope>NUCLEOTIDE SEQUENCE</scope>
    <source>
        <strain evidence="2">EXF-9911</strain>
    </source>
</reference>
<evidence type="ECO:0000313" key="2">
    <source>
        <dbReference type="EMBL" id="KAG9688486.1"/>
    </source>
</evidence>